<dbReference type="GO" id="GO:0016301">
    <property type="term" value="F:kinase activity"/>
    <property type="evidence" value="ECO:0007669"/>
    <property type="project" value="UniProtKB-KW"/>
</dbReference>
<keyword evidence="2" id="KW-0418">Kinase</keyword>
<dbReference type="Proteomes" id="UP000624701">
    <property type="component" value="Unassembled WGS sequence"/>
</dbReference>
<protein>
    <submittedName>
        <fullName evidence="2">Histidine kinase</fullName>
    </submittedName>
</protein>
<reference evidence="3" key="1">
    <citation type="journal article" date="2019" name="Int. J. Syst. Evol. Microbiol.">
        <title>The Global Catalogue of Microorganisms (GCM) 10K type strain sequencing project: providing services to taxonomists for standard genome sequencing and annotation.</title>
        <authorList>
            <consortium name="The Broad Institute Genomics Platform"/>
            <consortium name="The Broad Institute Genome Sequencing Center for Infectious Disease"/>
            <person name="Wu L."/>
            <person name="Ma J."/>
        </authorList>
    </citation>
    <scope>NUCLEOTIDE SEQUENCE [LARGE SCALE GENOMIC DNA]</scope>
    <source>
        <strain evidence="3">CCM 8681</strain>
    </source>
</reference>
<dbReference type="EMBL" id="BMDQ01000001">
    <property type="protein sequence ID" value="GGI56176.1"/>
    <property type="molecule type" value="Genomic_DNA"/>
</dbReference>
<keyword evidence="2" id="KW-0808">Transferase</keyword>
<dbReference type="InterPro" id="IPR008207">
    <property type="entry name" value="Sig_transdc_His_kin_Hpt_dom"/>
</dbReference>
<comment type="caution">
    <text evidence="2">The sequence shown here is derived from an EMBL/GenBank/DDBJ whole genome shotgun (WGS) entry which is preliminary data.</text>
</comment>
<gene>
    <name evidence="2" type="ORF">GCM10011444_04850</name>
</gene>
<name>A0ABQ2BWE0_9FLAO</name>
<proteinExistence type="predicted"/>
<dbReference type="Gene3D" id="1.20.120.160">
    <property type="entry name" value="HPT domain"/>
    <property type="match status" value="1"/>
</dbReference>
<dbReference type="InterPro" id="IPR036641">
    <property type="entry name" value="HPT_dom_sf"/>
</dbReference>
<dbReference type="Pfam" id="PF01627">
    <property type="entry name" value="Hpt"/>
    <property type="match status" value="1"/>
</dbReference>
<dbReference type="RefSeq" id="WP_188373106.1">
    <property type="nucleotide sequence ID" value="NZ_BMDQ01000001.1"/>
</dbReference>
<evidence type="ECO:0000313" key="3">
    <source>
        <dbReference type="Proteomes" id="UP000624701"/>
    </source>
</evidence>
<organism evidence="2 3">
    <name type="scientific">Winogradskyella haliclonae</name>
    <dbReference type="NCBI Taxonomy" id="2048558"/>
    <lineage>
        <taxon>Bacteria</taxon>
        <taxon>Pseudomonadati</taxon>
        <taxon>Bacteroidota</taxon>
        <taxon>Flavobacteriia</taxon>
        <taxon>Flavobacteriales</taxon>
        <taxon>Flavobacteriaceae</taxon>
        <taxon>Winogradskyella</taxon>
    </lineage>
</organism>
<feature type="domain" description="HPt" evidence="1">
    <location>
        <begin position="32"/>
        <end position="104"/>
    </location>
</feature>
<keyword evidence="3" id="KW-1185">Reference proteome</keyword>
<sequence length="106" mass="12678">MQESPTLNYIKEIAGDDKDYVAKLLTIIKTEFPLEKEQFIVFYKQQDFRQCAEMVHKLKHKINILGLEKSYEVARDFENQLKNNNDSLYPPFYQILMHIENYLDSL</sequence>
<dbReference type="SUPFAM" id="SSF47226">
    <property type="entry name" value="Histidine-containing phosphotransfer domain, HPT domain"/>
    <property type="match status" value="1"/>
</dbReference>
<evidence type="ECO:0000313" key="2">
    <source>
        <dbReference type="EMBL" id="GGI56176.1"/>
    </source>
</evidence>
<evidence type="ECO:0000259" key="1">
    <source>
        <dbReference type="Pfam" id="PF01627"/>
    </source>
</evidence>
<accession>A0ABQ2BWE0</accession>